<dbReference type="AlphaFoldDB" id="A0A1E3ADM8"/>
<evidence type="ECO:0000313" key="2">
    <source>
        <dbReference type="Proteomes" id="UP000094067"/>
    </source>
</evidence>
<evidence type="ECO:0000313" key="1">
    <source>
        <dbReference type="EMBL" id="ODM06759.1"/>
    </source>
</evidence>
<sequence>MSYIKKEKWTILPGEAPAIRRNCSGCRKSSIFRSSGNFRMNANGNKLDVWLIYRCEKCDTSWNMDIFTRVAPGTPGQDLYNRFLENDADTALDFGCRKEILSRNKAEALWGQVPFMVEKTFHEAKDVGETIDSAERMISAENTVLVERIVSVERILSIHNPYEIPMRLDKLLCRELNCSRKDVACLEDSGGLYIRTGGKDSRSRIPIYMEAEIREPFPRG</sequence>
<comment type="caution">
    <text evidence="1">The sequence shown here is derived from an EMBL/GenBank/DDBJ whole genome shotgun (WGS) entry which is preliminary data.</text>
</comment>
<evidence type="ECO:0008006" key="3">
    <source>
        <dbReference type="Google" id="ProtNLM"/>
    </source>
</evidence>
<proteinExistence type="predicted"/>
<protein>
    <recommendedName>
        <fullName evidence="3">DUF1062 domain-containing protein</fullName>
    </recommendedName>
</protein>
<gene>
    <name evidence="1" type="ORF">BEI61_02649</name>
</gene>
<dbReference type="InterPro" id="IPR009412">
    <property type="entry name" value="DUF1062"/>
</dbReference>
<dbReference type="RefSeq" id="WP_069152586.1">
    <property type="nucleotide sequence ID" value="NZ_MCGH01000002.1"/>
</dbReference>
<organism evidence="1 2">
    <name type="scientific">Eisenbergiella tayi</name>
    <dbReference type="NCBI Taxonomy" id="1432052"/>
    <lineage>
        <taxon>Bacteria</taxon>
        <taxon>Bacillati</taxon>
        <taxon>Bacillota</taxon>
        <taxon>Clostridia</taxon>
        <taxon>Lachnospirales</taxon>
        <taxon>Lachnospiraceae</taxon>
        <taxon>Eisenbergiella</taxon>
    </lineage>
</organism>
<reference evidence="1 2" key="1">
    <citation type="submission" date="2016-07" db="EMBL/GenBank/DDBJ databases">
        <title>Characterization of isolates of Eisenbergiella tayi derived from blood cultures, using whole genome sequencing.</title>
        <authorList>
            <person name="Burdz T."/>
            <person name="Wiebe D."/>
            <person name="Huynh C."/>
            <person name="Bernard K."/>
        </authorList>
    </citation>
    <scope>NUCLEOTIDE SEQUENCE [LARGE SCALE GENOMIC DNA]</scope>
    <source>
        <strain evidence="1 2">NML 110608</strain>
    </source>
</reference>
<accession>A0A1E3ADM8</accession>
<dbReference type="Pfam" id="PF06353">
    <property type="entry name" value="DUF1062"/>
    <property type="match status" value="1"/>
</dbReference>
<name>A0A1E3ADM8_9FIRM</name>
<dbReference type="EMBL" id="MCGH01000002">
    <property type="protein sequence ID" value="ODM06759.1"/>
    <property type="molecule type" value="Genomic_DNA"/>
</dbReference>
<dbReference type="Proteomes" id="UP000094067">
    <property type="component" value="Unassembled WGS sequence"/>
</dbReference>